<dbReference type="EMBL" id="DS232444">
    <property type="protein sequence ID" value="EDS41852.1"/>
    <property type="molecule type" value="Genomic_DNA"/>
</dbReference>
<dbReference type="PROSITE" id="PS51457">
    <property type="entry name" value="BEN"/>
    <property type="match status" value="1"/>
</dbReference>
<dbReference type="KEGG" id="cqu:CpipJ_CPIJ015185"/>
<evidence type="ECO:0000313" key="6">
    <source>
        <dbReference type="Proteomes" id="UP000002320"/>
    </source>
</evidence>
<evidence type="ECO:0000256" key="1">
    <source>
        <dbReference type="ARBA" id="ARBA00022741"/>
    </source>
</evidence>
<reference evidence="4" key="1">
    <citation type="submission" date="2007-03" db="EMBL/GenBank/DDBJ databases">
        <title>Annotation of Culex pipiens quinquefasciatus.</title>
        <authorList>
            <consortium name="The Broad Institute Genome Sequencing Platform"/>
            <person name="Atkinson P.W."/>
            <person name="Hemingway J."/>
            <person name="Christensen B.M."/>
            <person name="Higgs S."/>
            <person name="Kodira C."/>
            <person name="Hannick L."/>
            <person name="Megy K."/>
            <person name="O'Leary S."/>
            <person name="Pearson M."/>
            <person name="Haas B.J."/>
            <person name="Mauceli E."/>
            <person name="Wortman J.R."/>
            <person name="Lee N.H."/>
            <person name="Guigo R."/>
            <person name="Stanke M."/>
            <person name="Alvarado L."/>
            <person name="Amedeo P."/>
            <person name="Antoine C.H."/>
            <person name="Arensburger P."/>
            <person name="Bidwell S.L."/>
            <person name="Crawford M."/>
            <person name="Camaro F."/>
            <person name="Devon K."/>
            <person name="Engels R."/>
            <person name="Hammond M."/>
            <person name="Howarth C."/>
            <person name="Koehrsen M."/>
            <person name="Lawson D."/>
            <person name="Montgomery P."/>
            <person name="Nene V."/>
            <person name="Nusbaum C."/>
            <person name="Puiu D."/>
            <person name="Romero-Severson J."/>
            <person name="Severson D.W."/>
            <person name="Shumway M."/>
            <person name="Sisk P."/>
            <person name="Stolte C."/>
            <person name="Zeng Q."/>
            <person name="Eisenstadt E."/>
            <person name="Fraser-Liggett C."/>
            <person name="Strausberg R."/>
            <person name="Galagan J."/>
            <person name="Birren B."/>
            <person name="Collins F.H."/>
        </authorList>
    </citation>
    <scope>NUCLEOTIDE SEQUENCE [LARGE SCALE GENOMIC DNA]</scope>
    <source>
        <strain evidence="4">JHB</strain>
    </source>
</reference>
<dbReference type="eggNOG" id="KOG0631">
    <property type="taxonomic scope" value="Eukaryota"/>
</dbReference>
<dbReference type="HOGENOM" id="CLU_1103709_0_0_1"/>
<gene>
    <name evidence="5" type="primary">6048631</name>
    <name evidence="4" type="ORF">CpipJ_CPIJ015185</name>
</gene>
<dbReference type="PANTHER" id="PTHR10457">
    <property type="entry name" value="MEVALONATE KINASE/GALACTOKINASE"/>
    <property type="match status" value="1"/>
</dbReference>
<dbReference type="Gene3D" id="1.10.10.2590">
    <property type="entry name" value="BEN domain"/>
    <property type="match status" value="1"/>
</dbReference>
<proteinExistence type="predicted"/>
<organism>
    <name type="scientific">Culex quinquefasciatus</name>
    <name type="common">Southern house mosquito</name>
    <name type="synonym">Culex pungens</name>
    <dbReference type="NCBI Taxonomy" id="7176"/>
    <lineage>
        <taxon>Eukaryota</taxon>
        <taxon>Metazoa</taxon>
        <taxon>Ecdysozoa</taxon>
        <taxon>Arthropoda</taxon>
        <taxon>Hexapoda</taxon>
        <taxon>Insecta</taxon>
        <taxon>Pterygota</taxon>
        <taxon>Neoptera</taxon>
        <taxon>Endopterygota</taxon>
        <taxon>Diptera</taxon>
        <taxon>Nematocera</taxon>
        <taxon>Culicoidea</taxon>
        <taxon>Culicidae</taxon>
        <taxon>Culicinae</taxon>
        <taxon>Culicini</taxon>
        <taxon>Culex</taxon>
        <taxon>Culex</taxon>
    </lineage>
</organism>
<keyword evidence="6" id="KW-1185">Reference proteome</keyword>
<dbReference type="AlphaFoldDB" id="B0X7A2"/>
<dbReference type="Proteomes" id="UP000002320">
    <property type="component" value="Unassembled WGS sequence"/>
</dbReference>
<sequence length="252" mass="27440">MEPTKQTNDAPFVTGPRNQMGKLMAASHNSLRDDFEVSCHEVDILVEATLGAPGVLGTRMTGGGFGGCTVTLVQKELVEDAFAHFTRGLVCSALSPLTLEEEKAALTNLTLRLTQENIDLRDGRNIPRLEQMAKQETKVSLFVGLLVTELVGENRLINMSVTGKPCQRFRNKRNADGTCTHPPKEGLDPEVFNFICDKVAERAAIINGAENVALIRAASNETLIRGFIATKIQNLVKSHRKRARGLEKSGSG</sequence>
<dbReference type="STRING" id="7176.B0X7A2"/>
<dbReference type="OrthoDB" id="275179at2759"/>
<accession>B0X7A2</accession>
<feature type="domain" description="BEN" evidence="3">
    <location>
        <begin position="111"/>
        <end position="239"/>
    </location>
</feature>
<dbReference type="PANTHER" id="PTHR10457:SF7">
    <property type="entry name" value="GALACTOKINASE-RELATED"/>
    <property type="match status" value="1"/>
</dbReference>
<dbReference type="GO" id="GO:0006012">
    <property type="term" value="P:galactose metabolic process"/>
    <property type="evidence" value="ECO:0007669"/>
    <property type="project" value="TreeGrafter"/>
</dbReference>
<dbReference type="Pfam" id="PF08544">
    <property type="entry name" value="GHMP_kinases_C"/>
    <property type="match status" value="1"/>
</dbReference>
<name>B0X7A2_CULQU</name>
<dbReference type="GO" id="GO:0005524">
    <property type="term" value="F:ATP binding"/>
    <property type="evidence" value="ECO:0007669"/>
    <property type="project" value="UniProtKB-KW"/>
</dbReference>
<dbReference type="GO" id="GO:0005829">
    <property type="term" value="C:cytosol"/>
    <property type="evidence" value="ECO:0007669"/>
    <property type="project" value="TreeGrafter"/>
</dbReference>
<evidence type="ECO:0000313" key="5">
    <source>
        <dbReference type="EnsemblMetazoa" id="CPIJ015185-PA"/>
    </source>
</evidence>
<dbReference type="InterPro" id="IPR013750">
    <property type="entry name" value="GHMP_kinase_C_dom"/>
</dbReference>
<protein>
    <recommendedName>
        <fullName evidence="3">BEN domain-containing protein</fullName>
    </recommendedName>
</protein>
<dbReference type="InParanoid" id="B0X7A2"/>
<keyword evidence="2" id="KW-0067">ATP-binding</keyword>
<dbReference type="SMART" id="SM01025">
    <property type="entry name" value="BEN"/>
    <property type="match status" value="1"/>
</dbReference>
<evidence type="ECO:0000313" key="4">
    <source>
        <dbReference type="EMBL" id="EDS41852.1"/>
    </source>
</evidence>
<dbReference type="VEuPathDB" id="VectorBase:CPIJ015185"/>
<keyword evidence="1" id="KW-0547">Nucleotide-binding</keyword>
<evidence type="ECO:0000259" key="3">
    <source>
        <dbReference type="PROSITE" id="PS51457"/>
    </source>
</evidence>
<dbReference type="InterPro" id="IPR036554">
    <property type="entry name" value="GHMP_kinase_C_sf"/>
</dbReference>
<dbReference type="SUPFAM" id="SSF55060">
    <property type="entry name" value="GHMP Kinase, C-terminal domain"/>
    <property type="match status" value="1"/>
</dbReference>
<dbReference type="Gene3D" id="3.30.70.890">
    <property type="entry name" value="GHMP kinase, C-terminal domain"/>
    <property type="match status" value="1"/>
</dbReference>
<dbReference type="InterPro" id="IPR018379">
    <property type="entry name" value="BEN_domain"/>
</dbReference>
<dbReference type="GO" id="GO:0003677">
    <property type="term" value="F:DNA binding"/>
    <property type="evidence" value="ECO:0007669"/>
    <property type="project" value="InterPro"/>
</dbReference>
<dbReference type="VEuPathDB" id="VectorBase:CQUJHB003155"/>
<reference evidence="5" key="2">
    <citation type="submission" date="2020-05" db="UniProtKB">
        <authorList>
            <consortium name="EnsemblMetazoa"/>
        </authorList>
    </citation>
    <scope>IDENTIFICATION</scope>
    <source>
        <strain evidence="5">JHB</strain>
    </source>
</reference>
<dbReference type="GO" id="GO:0004335">
    <property type="term" value="F:galactokinase activity"/>
    <property type="evidence" value="ECO:0007669"/>
    <property type="project" value="TreeGrafter"/>
</dbReference>
<dbReference type="EnsemblMetazoa" id="CPIJ015185-RA">
    <property type="protein sequence ID" value="CPIJ015185-PA"/>
    <property type="gene ID" value="CPIJ015185"/>
</dbReference>
<evidence type="ECO:0000256" key="2">
    <source>
        <dbReference type="ARBA" id="ARBA00022840"/>
    </source>
</evidence>